<proteinExistence type="predicted"/>
<gene>
    <name evidence="2" type="ORF">NCTC1935_03118</name>
</gene>
<dbReference type="AlphaFoldDB" id="A0A449H2V1"/>
<dbReference type="AntiFam" id="ANF00057">
    <property type="entry name" value="Translation of E. coli type CRISPR repeat"/>
</dbReference>
<feature type="region of interest" description="Disordered" evidence="1">
    <location>
        <begin position="1"/>
        <end position="44"/>
    </location>
</feature>
<name>A0A449H2V1_NOCFR</name>
<feature type="compositionally biased region" description="Basic and acidic residues" evidence="1">
    <location>
        <begin position="135"/>
        <end position="151"/>
    </location>
</feature>
<evidence type="ECO:0000313" key="2">
    <source>
        <dbReference type="EMBL" id="VFA85281.1"/>
    </source>
</evidence>
<sequence length="253" mass="26000">MRGEHADRAVTGAADRAHPACAGNMSSSAHRNDGPPTSRWGVIPACAGSTGTAVTVSKRIRAHPRVRGEHGRIGNELNDGWGSSRVRGEHVDSASRATADAGSSPRARGAQPPQRLSATGRGLIPACAGSTASCRRVDTGSRAHPRVRGEHPTGGGQHAGRWGSSPRARGARRSRPDRRSVAGLIPACAGSTPVTATRPASTGAHPRVRGEHSGADPMTTTPEGSSPRARGARHDCIRHSYSSGLIPACAGST</sequence>
<organism evidence="2">
    <name type="scientific">Nocardia farcinica</name>
    <dbReference type="NCBI Taxonomy" id="37329"/>
    <lineage>
        <taxon>Bacteria</taxon>
        <taxon>Bacillati</taxon>
        <taxon>Actinomycetota</taxon>
        <taxon>Actinomycetes</taxon>
        <taxon>Mycobacteriales</taxon>
        <taxon>Nocardiaceae</taxon>
        <taxon>Nocardia</taxon>
    </lineage>
</organism>
<dbReference type="AntiFam" id="ANF00006">
    <property type="entry name" value="Translation of CRISPR region"/>
</dbReference>
<protein>
    <submittedName>
        <fullName evidence="2">Domain of uncharacterized function (DUF2825)</fullName>
    </submittedName>
</protein>
<feature type="region of interest" description="Disordered" evidence="1">
    <location>
        <begin position="65"/>
        <end position="235"/>
    </location>
</feature>
<evidence type="ECO:0000256" key="1">
    <source>
        <dbReference type="SAM" id="MobiDB-lite"/>
    </source>
</evidence>
<feature type="compositionally biased region" description="Low complexity" evidence="1">
    <location>
        <begin position="159"/>
        <end position="168"/>
    </location>
</feature>
<reference evidence="2" key="1">
    <citation type="submission" date="2019-02" db="EMBL/GenBank/DDBJ databases">
        <authorList>
            <consortium name="Pathogen Informatics"/>
        </authorList>
    </citation>
    <scope>NUCLEOTIDE SEQUENCE</scope>
    <source>
        <strain evidence="2">3012STDY6733949</strain>
    </source>
</reference>
<dbReference type="EMBL" id="CAACYE010000005">
    <property type="protein sequence ID" value="VFA85281.1"/>
    <property type="molecule type" value="Genomic_DNA"/>
</dbReference>
<accession>A0A449H2V1</accession>